<dbReference type="PANTHER" id="PTHR35902:SF3">
    <property type="entry name" value="NPCBM-ASSOCIATED, NEW3 DOMAIN OF ALPHA-GALACTOSIDASE"/>
    <property type="match status" value="1"/>
</dbReference>
<dbReference type="AlphaFoldDB" id="A0A1M7YNH8"/>
<evidence type="ECO:0000313" key="2">
    <source>
        <dbReference type="EMBL" id="SHO54192.1"/>
    </source>
</evidence>
<keyword evidence="3" id="KW-1185">Reference proteome</keyword>
<sequence length="826" mass="88105">MKKVKKIYTAILIMTMIVANLAGGNVAGATTDNGSGISIVYAEAADDVYGVPGETVHVKLPIKAAGGYLLQPRITVVTEEKPYKVQNIALTGDGFTAANPPITIGTSKLYIEFDLTVKETAKIGTTKLEIKVDASYDNGSGYTSGTFTVPSVNFIINNEIEPAQLTIDNANYGDATIGKKIDLTFTIRNEGKIAARNAYFSIDDTSFSDAKIAPNYSKLEQKIGDSGVLKGGDSYNVKLPLKIQNDATAGPKKLKVNMNYKDEDGKSFTNSSQIYITVNANAEAPVIEVVSTKYASELVAGDKFNMVVTVRNTGKSPARNVQVTVDGLSSDGFLPGYTGKTLTVDNVAANGKADVKIPLIVSEMAKVGLKEIPVTISYTDETKTPFSTKTSVYLAVEATEGVDENGKPNIVITNVTQSPDAPNAGARVDVSFDIENKSKVDISDVKIALASAAGDVFTPLSAEPYYYIDSIKGGKKVRVNMSLKAADTISEGTNSLTLKYSYVANGKTNADETVPIYILNVQNSGAGSSKPKLIISNFSTGEEKLVAGSAFDFTFEIKNTHSSISARNIKVTVNQTDNIFMVDNGSNTFYISKISAGESIKKTLKLRVKSDAVTKAYPLDITMDYDYEGAKANPTTGQIGETAKETINLQAAENARPVIDNIVVGSWDAPIVNQPCTMTFAFYNMGKSTLNNVKATVSGDYTLSSGDMLFIGNVEAGSQEPAELEVIPSVEGLAKGVLTVTFEDSTGQEVTITKDFEGTIQGAYIPDPGSTGMPDGGVVATAKKAILPVWLFIIVQVVVLGAGIVATRKIKVNLYKKKLRKMEETE</sequence>
<protein>
    <submittedName>
        <fullName evidence="2">Uncharacterized protein</fullName>
    </submittedName>
</protein>
<dbReference type="Proteomes" id="UP000184612">
    <property type="component" value="Unassembled WGS sequence"/>
</dbReference>
<feature type="transmembrane region" description="Helical" evidence="1">
    <location>
        <begin position="7"/>
        <end position="28"/>
    </location>
</feature>
<dbReference type="EMBL" id="FRFD01000019">
    <property type="protein sequence ID" value="SHO54192.1"/>
    <property type="molecule type" value="Genomic_DNA"/>
</dbReference>
<gene>
    <name evidence="2" type="ORF">SAMN02745217_04648</name>
</gene>
<dbReference type="STRING" id="1121345.SAMN02745217_04648"/>
<dbReference type="PANTHER" id="PTHR35902">
    <property type="entry name" value="S-LAYER DOMAIN-LIKE PROTEIN-RELATED"/>
    <property type="match status" value="1"/>
</dbReference>
<evidence type="ECO:0000313" key="3">
    <source>
        <dbReference type="Proteomes" id="UP000184612"/>
    </source>
</evidence>
<keyword evidence="1" id="KW-0812">Transmembrane</keyword>
<dbReference type="InterPro" id="IPR013783">
    <property type="entry name" value="Ig-like_fold"/>
</dbReference>
<proteinExistence type="predicted"/>
<keyword evidence="1" id="KW-1133">Transmembrane helix</keyword>
<accession>A0A1M7YNH8</accession>
<dbReference type="RefSeq" id="WP_073591249.1">
    <property type="nucleotide sequence ID" value="NZ_FRFD01000019.1"/>
</dbReference>
<name>A0A1M7YNH8_9FIRM</name>
<reference evidence="2 3" key="1">
    <citation type="submission" date="2016-12" db="EMBL/GenBank/DDBJ databases">
        <authorList>
            <person name="Song W.-J."/>
            <person name="Kurnit D.M."/>
        </authorList>
    </citation>
    <scope>NUCLEOTIDE SEQUENCE [LARGE SCALE GENOMIC DNA]</scope>
    <source>
        <strain evidence="2 3">DSM 12503</strain>
    </source>
</reference>
<dbReference type="OrthoDB" id="2062147at2"/>
<dbReference type="Gene3D" id="2.60.40.10">
    <property type="entry name" value="Immunoglobulins"/>
    <property type="match status" value="2"/>
</dbReference>
<evidence type="ECO:0000256" key="1">
    <source>
        <dbReference type="SAM" id="Phobius"/>
    </source>
</evidence>
<organism evidence="2 3">
    <name type="scientific">Anaerocolumna xylanovorans DSM 12503</name>
    <dbReference type="NCBI Taxonomy" id="1121345"/>
    <lineage>
        <taxon>Bacteria</taxon>
        <taxon>Bacillati</taxon>
        <taxon>Bacillota</taxon>
        <taxon>Clostridia</taxon>
        <taxon>Lachnospirales</taxon>
        <taxon>Lachnospiraceae</taxon>
        <taxon>Anaerocolumna</taxon>
    </lineage>
</organism>
<feature type="transmembrane region" description="Helical" evidence="1">
    <location>
        <begin position="787"/>
        <end position="807"/>
    </location>
</feature>
<keyword evidence="1" id="KW-0472">Membrane</keyword>